<dbReference type="Gene3D" id="3.30.565.10">
    <property type="entry name" value="Histidine kinase-like ATPase, C-terminal domain"/>
    <property type="match status" value="1"/>
</dbReference>
<dbReference type="AlphaFoldDB" id="A0AB39P4J7"/>
<dbReference type="InterPro" id="IPR050267">
    <property type="entry name" value="Anti-sigma-factor_SerPK"/>
</dbReference>
<protein>
    <submittedName>
        <fullName evidence="3">ATP-binding protein</fullName>
    </submittedName>
</protein>
<dbReference type="EMBL" id="CP163435">
    <property type="protein sequence ID" value="XDQ25397.1"/>
    <property type="molecule type" value="Genomic_DNA"/>
</dbReference>
<evidence type="ECO:0000259" key="2">
    <source>
        <dbReference type="Pfam" id="PF13581"/>
    </source>
</evidence>
<dbReference type="GO" id="GO:0005524">
    <property type="term" value="F:ATP binding"/>
    <property type="evidence" value="ECO:0007669"/>
    <property type="project" value="UniProtKB-KW"/>
</dbReference>
<dbReference type="PANTHER" id="PTHR35526">
    <property type="entry name" value="ANTI-SIGMA-F FACTOR RSBW-RELATED"/>
    <property type="match status" value="1"/>
</dbReference>
<keyword evidence="1" id="KW-0418">Kinase</keyword>
<evidence type="ECO:0000313" key="3">
    <source>
        <dbReference type="EMBL" id="XDQ25397.1"/>
    </source>
</evidence>
<dbReference type="GO" id="GO:0004674">
    <property type="term" value="F:protein serine/threonine kinase activity"/>
    <property type="evidence" value="ECO:0007669"/>
    <property type="project" value="UniProtKB-KW"/>
</dbReference>
<dbReference type="SUPFAM" id="SSF55874">
    <property type="entry name" value="ATPase domain of HSP90 chaperone/DNA topoisomerase II/histidine kinase"/>
    <property type="match status" value="1"/>
</dbReference>
<keyword evidence="1" id="KW-0723">Serine/threonine-protein kinase</keyword>
<dbReference type="CDD" id="cd16936">
    <property type="entry name" value="HATPase_RsbW-like"/>
    <property type="match status" value="1"/>
</dbReference>
<keyword evidence="3" id="KW-0067">ATP-binding</keyword>
<feature type="domain" description="Histidine kinase/HSP90-like ATPase" evidence="2">
    <location>
        <begin position="67"/>
        <end position="181"/>
    </location>
</feature>
<keyword evidence="3" id="KW-0547">Nucleotide-binding</keyword>
<accession>A0AB39P4J7</accession>
<name>A0AB39P4J7_9ACTN</name>
<dbReference type="InterPro" id="IPR003594">
    <property type="entry name" value="HATPase_dom"/>
</dbReference>
<keyword evidence="1" id="KW-0808">Transferase</keyword>
<evidence type="ECO:0000256" key="1">
    <source>
        <dbReference type="ARBA" id="ARBA00022527"/>
    </source>
</evidence>
<sequence length="188" mass="20545">MKTLCPGVRLKLRRGITRVTRAASRRELRMSSLAVSLVRPPPVPRAWMCPVVRGVHGQAFHRWRMRPTLDSVPEVRARVRATLRRRRVPADVEDALLLVVTELASNAVRHADTDRLCAAITFGRGWLRLDVGDGDPALPDVGAEVDLESEGGRGLFLVGLLVTELRGEVAAIPCGSGKVVRVRVPLAG</sequence>
<gene>
    <name evidence="3" type="ORF">AB5J56_12175</name>
</gene>
<organism evidence="3">
    <name type="scientific">Streptomyces sp. R21</name>
    <dbReference type="NCBI Taxonomy" id="3238627"/>
    <lineage>
        <taxon>Bacteria</taxon>
        <taxon>Bacillati</taxon>
        <taxon>Actinomycetota</taxon>
        <taxon>Actinomycetes</taxon>
        <taxon>Kitasatosporales</taxon>
        <taxon>Streptomycetaceae</taxon>
        <taxon>Streptomyces</taxon>
    </lineage>
</organism>
<dbReference type="PANTHER" id="PTHR35526:SF3">
    <property type="entry name" value="ANTI-SIGMA-F FACTOR RSBW"/>
    <property type="match status" value="1"/>
</dbReference>
<proteinExistence type="predicted"/>
<dbReference type="RefSeq" id="WP_369232719.1">
    <property type="nucleotide sequence ID" value="NZ_CP163435.1"/>
</dbReference>
<reference evidence="3" key="1">
    <citation type="submission" date="2024-07" db="EMBL/GenBank/DDBJ databases">
        <authorList>
            <person name="Yu S.T."/>
        </authorList>
    </citation>
    <scope>NUCLEOTIDE SEQUENCE</scope>
    <source>
        <strain evidence="3">R21</strain>
    </source>
</reference>
<dbReference type="Pfam" id="PF13581">
    <property type="entry name" value="HATPase_c_2"/>
    <property type="match status" value="1"/>
</dbReference>
<dbReference type="InterPro" id="IPR036890">
    <property type="entry name" value="HATPase_C_sf"/>
</dbReference>